<dbReference type="Pfam" id="PF00271">
    <property type="entry name" value="Helicase_C"/>
    <property type="match status" value="1"/>
</dbReference>
<dbReference type="PROSITE" id="PS51194">
    <property type="entry name" value="HELICASE_CTER"/>
    <property type="match status" value="1"/>
</dbReference>
<dbReference type="InterPro" id="IPR049409">
    <property type="entry name" value="UvsW_N"/>
</dbReference>
<evidence type="ECO:0000256" key="4">
    <source>
        <dbReference type="ARBA" id="ARBA00022840"/>
    </source>
</evidence>
<feature type="domain" description="Helicase C-terminal" evidence="6">
    <location>
        <begin position="329"/>
        <end position="485"/>
    </location>
</feature>
<dbReference type="InterPro" id="IPR001650">
    <property type="entry name" value="Helicase_C-like"/>
</dbReference>
<evidence type="ECO:0000313" key="10">
    <source>
        <dbReference type="EMBL" id="AOO13883.1"/>
    </source>
</evidence>
<dbReference type="PANTHER" id="PTHR11274:SF0">
    <property type="entry name" value="GENERAL TRANSCRIPTION AND DNA REPAIR FACTOR IIH HELICASE SUBUNIT XPB"/>
    <property type="match status" value="1"/>
</dbReference>
<keyword evidence="4" id="KW-0067">ATP-binding</keyword>
<dbReference type="Pfam" id="PF04851">
    <property type="entry name" value="ResIII"/>
    <property type="match status" value="1"/>
</dbReference>
<evidence type="ECO:0000256" key="1">
    <source>
        <dbReference type="ARBA" id="ARBA00022741"/>
    </source>
</evidence>
<dbReference type="CDD" id="cd17926">
    <property type="entry name" value="DEXHc_RE"/>
    <property type="match status" value="1"/>
</dbReference>
<evidence type="ECO:0000313" key="7">
    <source>
        <dbReference type="EMBL" id="AOO13235.1"/>
    </source>
</evidence>
<evidence type="ECO:0000313" key="16">
    <source>
        <dbReference type="Proteomes" id="UP000223288"/>
    </source>
</evidence>
<dbReference type="EMBL" id="KX349302">
    <property type="protein sequence ID" value="AOO14099.1"/>
    <property type="molecule type" value="Genomic_DNA"/>
</dbReference>
<name>A0A1D7SLA9_9CAUD</name>
<dbReference type="GO" id="GO:0004386">
    <property type="term" value="F:helicase activity"/>
    <property type="evidence" value="ECO:0007669"/>
    <property type="project" value="UniProtKB-KW"/>
</dbReference>
<dbReference type="Gene3D" id="3.40.50.300">
    <property type="entry name" value="P-loop containing nucleotide triphosphate hydrolases"/>
    <property type="match status" value="2"/>
</dbReference>
<evidence type="ECO:0000313" key="12">
    <source>
        <dbReference type="EMBL" id="AOO14318.1"/>
    </source>
</evidence>
<evidence type="ECO:0000256" key="3">
    <source>
        <dbReference type="ARBA" id="ARBA00022806"/>
    </source>
</evidence>
<protein>
    <submittedName>
        <fullName evidence="13">DNA helicase</fullName>
    </submittedName>
</protein>
<keyword evidence="2" id="KW-0378">Hydrolase</keyword>
<evidence type="ECO:0000313" key="15">
    <source>
        <dbReference type="EMBL" id="AOO14967.1"/>
    </source>
</evidence>
<evidence type="ECO:0000313" key="13">
    <source>
        <dbReference type="EMBL" id="AOO14535.1"/>
    </source>
</evidence>
<organism evidence="13 17">
    <name type="scientific">Cyanophage S-RIM14</name>
    <dbReference type="NCBI Taxonomy" id="1278423"/>
    <lineage>
        <taxon>Viruses</taxon>
        <taxon>Duplodnaviria</taxon>
        <taxon>Heunggongvirae</taxon>
        <taxon>Uroviricota</taxon>
        <taxon>Caudoviricetes</taxon>
        <taxon>Pantevenvirales</taxon>
        <taxon>Kyanoviridae</taxon>
        <taxon>Ahtivirus</taxon>
        <taxon>Ahtivirus sagseatwo</taxon>
    </lineage>
</organism>
<evidence type="ECO:0000313" key="8">
    <source>
        <dbReference type="EMBL" id="AOO13451.1"/>
    </source>
</evidence>
<dbReference type="EMBL" id="KX349299">
    <property type="protein sequence ID" value="AOO13451.1"/>
    <property type="molecule type" value="Genomic_DNA"/>
</dbReference>
<dbReference type="EMBL" id="KX349305">
    <property type="protein sequence ID" value="AOO14751.1"/>
    <property type="molecule type" value="Genomic_DNA"/>
</dbReference>
<dbReference type="GO" id="GO:0016787">
    <property type="term" value="F:hydrolase activity"/>
    <property type="evidence" value="ECO:0007669"/>
    <property type="project" value="UniProtKB-KW"/>
</dbReference>
<evidence type="ECO:0000313" key="17">
    <source>
        <dbReference type="Proteomes" id="UP000223576"/>
    </source>
</evidence>
<dbReference type="SUPFAM" id="SSF52540">
    <property type="entry name" value="P-loop containing nucleoside triphosphate hydrolases"/>
    <property type="match status" value="2"/>
</dbReference>
<dbReference type="Proteomes" id="UP000224953">
    <property type="component" value="Genome"/>
</dbReference>
<evidence type="ECO:0000256" key="2">
    <source>
        <dbReference type="ARBA" id="ARBA00022801"/>
    </source>
</evidence>
<evidence type="ECO:0000313" key="14">
    <source>
        <dbReference type="EMBL" id="AOO14751.1"/>
    </source>
</evidence>
<dbReference type="InterPro" id="IPR027417">
    <property type="entry name" value="P-loop_NTPase"/>
</dbReference>
<dbReference type="CDD" id="cd18785">
    <property type="entry name" value="SF2_C"/>
    <property type="match status" value="1"/>
</dbReference>
<dbReference type="SMART" id="SM00490">
    <property type="entry name" value="HELICc"/>
    <property type="match status" value="1"/>
</dbReference>
<dbReference type="Proteomes" id="UP000226173">
    <property type="component" value="Segment"/>
</dbReference>
<dbReference type="EMBL" id="KX349304">
    <property type="protein sequence ID" value="AOO14535.1"/>
    <property type="molecule type" value="Genomic_DNA"/>
</dbReference>
<proteinExistence type="predicted"/>
<evidence type="ECO:0000313" key="9">
    <source>
        <dbReference type="EMBL" id="AOO13667.1"/>
    </source>
</evidence>
<reference evidence="16 17" key="1">
    <citation type="journal article" date="2016" name="Environ. Microbiol.">
        <title>Genomic diversification of marine cyanophages into stable ecotypes.</title>
        <authorList>
            <person name="Marston M.F."/>
            <person name="Martiny J.B."/>
        </authorList>
    </citation>
    <scope>NUCLEOTIDE SEQUENCE [LARGE SCALE GENOMIC DNA]</scope>
    <source>
        <strain evidence="7">LIS_02_1110</strain>
        <strain evidence="8">LIS_22_0610</strain>
        <strain evidence="9">Np_11_1211</strain>
        <strain evidence="10">Np_45_0711</strain>
        <strain evidence="11">RW_03_0110</strain>
        <strain evidence="12">Sn_11_0110</strain>
        <strain evidence="13">Sn_18_0910</strain>
        <strain evidence="14">Sn_23_0910</strain>
        <strain evidence="15">W1_23_0910</strain>
    </source>
</reference>
<dbReference type="Proteomes" id="UP000225808">
    <property type="component" value="Segment"/>
</dbReference>
<keyword evidence="3 13" id="KW-0347">Helicase</keyword>
<feature type="domain" description="Helicase ATP-binding" evidence="5">
    <location>
        <begin position="126"/>
        <end position="279"/>
    </location>
</feature>
<dbReference type="EMBL" id="KX349303">
    <property type="protein sequence ID" value="AOO14318.1"/>
    <property type="molecule type" value="Genomic_DNA"/>
</dbReference>
<dbReference type="InterPro" id="IPR049430">
    <property type="entry name" value="UvsW_N_sf"/>
</dbReference>
<keyword evidence="1" id="KW-0547">Nucleotide-binding</keyword>
<dbReference type="Proteomes" id="UP000224257">
    <property type="component" value="Segment"/>
</dbReference>
<dbReference type="GO" id="GO:0003677">
    <property type="term" value="F:DNA binding"/>
    <property type="evidence" value="ECO:0007669"/>
    <property type="project" value="InterPro"/>
</dbReference>
<dbReference type="EMBL" id="KX349306">
    <property type="protein sequence ID" value="AOO14967.1"/>
    <property type="molecule type" value="Genomic_DNA"/>
</dbReference>
<evidence type="ECO:0000259" key="6">
    <source>
        <dbReference type="PROSITE" id="PS51194"/>
    </source>
</evidence>
<accession>A0A1D7SLA9</accession>
<dbReference type="Proteomes" id="UP000223288">
    <property type="component" value="Segment"/>
</dbReference>
<dbReference type="PANTHER" id="PTHR11274">
    <property type="entry name" value="RAD25/XP-B DNA REPAIR HELICASE"/>
    <property type="match status" value="1"/>
</dbReference>
<dbReference type="InterPro" id="IPR006935">
    <property type="entry name" value="Helicase/UvrB_N"/>
</dbReference>
<dbReference type="PROSITE" id="PS51192">
    <property type="entry name" value="HELICASE_ATP_BIND_1"/>
    <property type="match status" value="1"/>
</dbReference>
<dbReference type="SMART" id="SM00487">
    <property type="entry name" value="DEXDc"/>
    <property type="match status" value="1"/>
</dbReference>
<dbReference type="Proteomes" id="UP000223981">
    <property type="component" value="Segment"/>
</dbReference>
<dbReference type="EMBL" id="KX349300">
    <property type="protein sequence ID" value="AOO13667.1"/>
    <property type="molecule type" value="Genomic_DNA"/>
</dbReference>
<dbReference type="InterPro" id="IPR014001">
    <property type="entry name" value="Helicase_ATP-bd"/>
</dbReference>
<dbReference type="Pfam" id="PF21241">
    <property type="entry name" value="UvsW_N"/>
    <property type="match status" value="1"/>
</dbReference>
<dbReference type="Proteomes" id="UP000223711">
    <property type="component" value="Segment"/>
</dbReference>
<dbReference type="EMBL" id="KX349301">
    <property type="protein sequence ID" value="AOO13883.1"/>
    <property type="molecule type" value="Genomic_DNA"/>
</dbReference>
<gene>
    <name evidence="7" type="ORF">LIS021110_121</name>
    <name evidence="8" type="ORF">LIS110610_121</name>
    <name evidence="9" type="ORF">Np111211_121</name>
    <name evidence="10" type="ORF">Np450711_121</name>
    <name evidence="11" type="ORF">RW030110_121</name>
    <name evidence="12" type="ORF">Sn110110_124</name>
    <name evidence="13" type="ORF">Sn180910_121</name>
    <name evidence="14" type="ORF">Sn230910_121</name>
    <name evidence="15" type="ORF">W1230910_121</name>
</gene>
<dbReference type="Proteomes" id="UP000223576">
    <property type="component" value="Segment"/>
</dbReference>
<dbReference type="Proteomes" id="UP000225271">
    <property type="component" value="Segment"/>
</dbReference>
<evidence type="ECO:0000259" key="5">
    <source>
        <dbReference type="PROSITE" id="PS51192"/>
    </source>
</evidence>
<dbReference type="EMBL" id="KX349298">
    <property type="protein sequence ID" value="AOO13235.1"/>
    <property type="molecule type" value="Genomic_DNA"/>
</dbReference>
<sequence>MSNIVIKKKNEVYLTVEAEAHIHYELSEFFCFEVESAKFMQRQQRYKRWDGKIRLYSPGTGEIYVGLLDYLTDWAYEHGYSWEFEESKFFGHPKDENEFITPESVVGFVKSLGVPHKVRDYQYRAIWEALRYNRRLLLSPTASGKSLMIYSLVRYHIKTDRNILIVVPTTSLVEQMYKDFQEYGWMASKYCHKIYAGAEKYTDHQVVITTWQSVYKEPRKWFDRFDVVIGDEAHLFKAKSLTTLMAKLHECKYRVGFTGTLDGSNTNQLVLEGLFGRCSQVTKTKDLMKAGYVAKLKVRILVFEHPKQSFDSYQDEIDWIVENPARNKFIKNLVKDLEGNTLVLFNYVERHGEPLYELINSDVDKPTFFVHGGVDVSDRESIREITEQSSNAVIVASYGTFSTGINIRNLHNVIFASPSKSRVRNLQSIGRVLRKGENKSQAILYDLADDTSKGASRRNYTLNHLIERVKVYNEEKFDYEILDVKIK</sequence>
<dbReference type="InterPro" id="IPR050615">
    <property type="entry name" value="ATP-dep_DNA_Helicase"/>
</dbReference>
<evidence type="ECO:0000313" key="11">
    <source>
        <dbReference type="EMBL" id="AOO14099.1"/>
    </source>
</evidence>
<dbReference type="GO" id="GO:0005524">
    <property type="term" value="F:ATP binding"/>
    <property type="evidence" value="ECO:0007669"/>
    <property type="project" value="UniProtKB-KW"/>
</dbReference>
<dbReference type="Gene3D" id="3.30.780.20">
    <property type="match status" value="1"/>
</dbReference>